<dbReference type="GeneID" id="54289736"/>
<dbReference type="RefSeq" id="XP_033379821.1">
    <property type="nucleotide sequence ID" value="XM_033532339.1"/>
</dbReference>
<dbReference type="AlphaFoldDB" id="A0A6A5XEI8"/>
<keyword evidence="2" id="KW-1185">Reference proteome</keyword>
<dbReference type="OrthoDB" id="4436770at2759"/>
<evidence type="ECO:0000313" key="2">
    <source>
        <dbReference type="Proteomes" id="UP000799778"/>
    </source>
</evidence>
<organism evidence="1 2">
    <name type="scientific">Aaosphaeria arxii CBS 175.79</name>
    <dbReference type="NCBI Taxonomy" id="1450172"/>
    <lineage>
        <taxon>Eukaryota</taxon>
        <taxon>Fungi</taxon>
        <taxon>Dikarya</taxon>
        <taxon>Ascomycota</taxon>
        <taxon>Pezizomycotina</taxon>
        <taxon>Dothideomycetes</taxon>
        <taxon>Pleosporomycetidae</taxon>
        <taxon>Pleosporales</taxon>
        <taxon>Pleosporales incertae sedis</taxon>
        <taxon>Aaosphaeria</taxon>
    </lineage>
</organism>
<dbReference type="EMBL" id="ML978074">
    <property type="protein sequence ID" value="KAF2011482.1"/>
    <property type="molecule type" value="Genomic_DNA"/>
</dbReference>
<protein>
    <submittedName>
        <fullName evidence="1">Uncharacterized protein</fullName>
    </submittedName>
</protein>
<evidence type="ECO:0000313" key="1">
    <source>
        <dbReference type="EMBL" id="KAF2011482.1"/>
    </source>
</evidence>
<accession>A0A6A5XEI8</accession>
<proteinExistence type="predicted"/>
<dbReference type="Proteomes" id="UP000799778">
    <property type="component" value="Unassembled WGS sequence"/>
</dbReference>
<sequence length="302" mass="33704">MDSSLVPILLLPRHFDTTSANRPLLLSVQKTLNDSYSKTMCAHPEIFGTSYLRIADPDQLAETIGDVGFTVVLLRVHDQTTNNVERCRYAEVVATGSVKDFGNGAVEDYLTWSKAVTGTQWKSAEGENHDGGKQGLRKKGDVVHKYEITAFGVAPNCQAAGLGARILKEIEWLVESDEIGPRLRYALRENAPSVEDMVLVGTDKACPVQGIDLDRLRRHAAEGAVIDEHDKTVDVGSLGRPKLVLMAIRETGNETYYHRRGFKTLWVATVPKEIQKFRMLMKIQLSLDQQDGYTDEWGTWFP</sequence>
<gene>
    <name evidence="1" type="ORF">BU24DRAFT_466185</name>
</gene>
<reference evidence="1" key="1">
    <citation type="journal article" date="2020" name="Stud. Mycol.">
        <title>101 Dothideomycetes genomes: a test case for predicting lifestyles and emergence of pathogens.</title>
        <authorList>
            <person name="Haridas S."/>
            <person name="Albert R."/>
            <person name="Binder M."/>
            <person name="Bloem J."/>
            <person name="Labutti K."/>
            <person name="Salamov A."/>
            <person name="Andreopoulos B."/>
            <person name="Baker S."/>
            <person name="Barry K."/>
            <person name="Bills G."/>
            <person name="Bluhm B."/>
            <person name="Cannon C."/>
            <person name="Castanera R."/>
            <person name="Culley D."/>
            <person name="Daum C."/>
            <person name="Ezra D."/>
            <person name="Gonzalez J."/>
            <person name="Henrissat B."/>
            <person name="Kuo A."/>
            <person name="Liang C."/>
            <person name="Lipzen A."/>
            <person name="Lutzoni F."/>
            <person name="Magnuson J."/>
            <person name="Mondo S."/>
            <person name="Nolan M."/>
            <person name="Ohm R."/>
            <person name="Pangilinan J."/>
            <person name="Park H.-J."/>
            <person name="Ramirez L."/>
            <person name="Alfaro M."/>
            <person name="Sun H."/>
            <person name="Tritt A."/>
            <person name="Yoshinaga Y."/>
            <person name="Zwiers L.-H."/>
            <person name="Turgeon B."/>
            <person name="Goodwin S."/>
            <person name="Spatafora J."/>
            <person name="Crous P."/>
            <person name="Grigoriev I."/>
        </authorList>
    </citation>
    <scope>NUCLEOTIDE SEQUENCE</scope>
    <source>
        <strain evidence="1">CBS 175.79</strain>
    </source>
</reference>
<name>A0A6A5XEI8_9PLEO</name>